<dbReference type="SUPFAM" id="SSF103190">
    <property type="entry name" value="Sensory domain-like"/>
    <property type="match status" value="1"/>
</dbReference>
<keyword evidence="9" id="KW-0418">Kinase</keyword>
<dbReference type="SMART" id="SM00387">
    <property type="entry name" value="HATPase_c"/>
    <property type="match status" value="1"/>
</dbReference>
<name>A0A545TMC2_9PROT</name>
<dbReference type="GO" id="GO:0005886">
    <property type="term" value="C:plasma membrane"/>
    <property type="evidence" value="ECO:0007669"/>
    <property type="project" value="UniProtKB-SubCell"/>
</dbReference>
<dbReference type="PANTHER" id="PTHR43047:SF72">
    <property type="entry name" value="OSMOSENSING HISTIDINE PROTEIN KINASE SLN1"/>
    <property type="match status" value="1"/>
</dbReference>
<dbReference type="Gene3D" id="3.30.565.10">
    <property type="entry name" value="Histidine kinase-like ATPase, C-terminal domain"/>
    <property type="match status" value="1"/>
</dbReference>
<evidence type="ECO:0000256" key="3">
    <source>
        <dbReference type="ARBA" id="ARBA00012438"/>
    </source>
</evidence>
<dbReference type="Gene3D" id="1.10.8.500">
    <property type="entry name" value="HAMP domain in histidine kinase"/>
    <property type="match status" value="1"/>
</dbReference>
<dbReference type="CDD" id="cd00130">
    <property type="entry name" value="PAS"/>
    <property type="match status" value="1"/>
</dbReference>
<keyword evidence="10" id="KW-0067">ATP-binding</keyword>
<evidence type="ECO:0000259" key="17">
    <source>
        <dbReference type="PROSITE" id="PS50112"/>
    </source>
</evidence>
<dbReference type="PROSITE" id="PS50109">
    <property type="entry name" value="HIS_KIN"/>
    <property type="match status" value="1"/>
</dbReference>
<dbReference type="AlphaFoldDB" id="A0A545TMC2"/>
<feature type="transmembrane region" description="Helical" evidence="15">
    <location>
        <begin position="344"/>
        <end position="364"/>
    </location>
</feature>
<comment type="catalytic activity">
    <reaction evidence="1">
        <text>ATP + protein L-histidine = ADP + protein N-phospho-L-histidine.</text>
        <dbReference type="EC" id="2.7.13.3"/>
    </reaction>
</comment>
<feature type="transmembrane region" description="Helical" evidence="15">
    <location>
        <begin position="7"/>
        <end position="30"/>
    </location>
</feature>
<keyword evidence="13 15" id="KW-0472">Membrane</keyword>
<keyword evidence="6" id="KW-0808">Transferase</keyword>
<evidence type="ECO:0000259" key="16">
    <source>
        <dbReference type="PROSITE" id="PS50109"/>
    </source>
</evidence>
<dbReference type="InterPro" id="IPR003660">
    <property type="entry name" value="HAMP_dom"/>
</dbReference>
<feature type="domain" description="PAC" evidence="18">
    <location>
        <begin position="499"/>
        <end position="551"/>
    </location>
</feature>
<dbReference type="CDD" id="cd06225">
    <property type="entry name" value="HAMP"/>
    <property type="match status" value="1"/>
</dbReference>
<dbReference type="CDD" id="cd12913">
    <property type="entry name" value="PDC1_MCP_like"/>
    <property type="match status" value="1"/>
</dbReference>
<dbReference type="SUPFAM" id="SSF55874">
    <property type="entry name" value="ATPase domain of HSP90 chaperone/DNA topoisomerase II/histidine kinase"/>
    <property type="match status" value="1"/>
</dbReference>
<dbReference type="EC" id="2.7.13.3" evidence="3"/>
<evidence type="ECO:0000256" key="11">
    <source>
        <dbReference type="ARBA" id="ARBA00022989"/>
    </source>
</evidence>
<dbReference type="GO" id="GO:0005524">
    <property type="term" value="F:ATP binding"/>
    <property type="evidence" value="ECO:0007669"/>
    <property type="project" value="UniProtKB-KW"/>
</dbReference>
<dbReference type="SUPFAM" id="SSF47384">
    <property type="entry name" value="Homodimeric domain of signal transducing histidine kinase"/>
    <property type="match status" value="1"/>
</dbReference>
<dbReference type="NCBIfam" id="TIGR00229">
    <property type="entry name" value="sensory_box"/>
    <property type="match status" value="1"/>
</dbReference>
<evidence type="ECO:0000256" key="4">
    <source>
        <dbReference type="ARBA" id="ARBA00022475"/>
    </source>
</evidence>
<dbReference type="Pfam" id="PF02743">
    <property type="entry name" value="dCache_1"/>
    <property type="match status" value="1"/>
</dbReference>
<keyword evidence="7 15" id="KW-0812">Transmembrane</keyword>
<evidence type="ECO:0000256" key="15">
    <source>
        <dbReference type="SAM" id="Phobius"/>
    </source>
</evidence>
<comment type="subcellular location">
    <subcellularLocation>
        <location evidence="2">Cell membrane</location>
        <topology evidence="2">Multi-pass membrane protein</topology>
    </subcellularLocation>
</comment>
<keyword evidence="5" id="KW-0597">Phosphoprotein</keyword>
<dbReference type="InterPro" id="IPR000014">
    <property type="entry name" value="PAS"/>
</dbReference>
<dbReference type="SMART" id="SM00388">
    <property type="entry name" value="HisKA"/>
    <property type="match status" value="1"/>
</dbReference>
<dbReference type="CDD" id="cd00082">
    <property type="entry name" value="HisKA"/>
    <property type="match status" value="1"/>
</dbReference>
<dbReference type="SUPFAM" id="SSF158472">
    <property type="entry name" value="HAMP domain-like"/>
    <property type="match status" value="1"/>
</dbReference>
<dbReference type="CDD" id="cd12912">
    <property type="entry name" value="PDC2_MCP_like"/>
    <property type="match status" value="1"/>
</dbReference>
<dbReference type="EMBL" id="VHSH01000006">
    <property type="protein sequence ID" value="TQV78354.1"/>
    <property type="molecule type" value="Genomic_DNA"/>
</dbReference>
<dbReference type="GO" id="GO:0000155">
    <property type="term" value="F:phosphorelay sensor kinase activity"/>
    <property type="evidence" value="ECO:0007669"/>
    <property type="project" value="InterPro"/>
</dbReference>
<dbReference type="SUPFAM" id="SSF55785">
    <property type="entry name" value="PYP-like sensor domain (PAS domain)"/>
    <property type="match status" value="1"/>
</dbReference>
<dbReference type="InterPro" id="IPR035965">
    <property type="entry name" value="PAS-like_dom_sf"/>
</dbReference>
<dbReference type="PROSITE" id="PS50885">
    <property type="entry name" value="HAMP"/>
    <property type="match status" value="1"/>
</dbReference>
<keyword evidence="14" id="KW-0175">Coiled coil</keyword>
<dbReference type="InterPro" id="IPR029151">
    <property type="entry name" value="Sensor-like_sf"/>
</dbReference>
<dbReference type="PROSITE" id="PS50113">
    <property type="entry name" value="PAC"/>
    <property type="match status" value="1"/>
</dbReference>
<feature type="domain" description="PAS" evidence="17">
    <location>
        <begin position="426"/>
        <end position="470"/>
    </location>
</feature>
<dbReference type="GO" id="GO:0009927">
    <property type="term" value="F:histidine phosphotransfer kinase activity"/>
    <property type="evidence" value="ECO:0007669"/>
    <property type="project" value="TreeGrafter"/>
</dbReference>
<dbReference type="Pfam" id="PF02518">
    <property type="entry name" value="HATPase_c"/>
    <property type="match status" value="1"/>
</dbReference>
<keyword evidence="11 15" id="KW-1133">Transmembrane helix</keyword>
<keyword evidence="21" id="KW-1185">Reference proteome</keyword>
<dbReference type="Pfam" id="PF00672">
    <property type="entry name" value="HAMP"/>
    <property type="match status" value="1"/>
</dbReference>
<evidence type="ECO:0000256" key="10">
    <source>
        <dbReference type="ARBA" id="ARBA00022840"/>
    </source>
</evidence>
<dbReference type="InterPro" id="IPR036097">
    <property type="entry name" value="HisK_dim/P_sf"/>
</dbReference>
<evidence type="ECO:0000256" key="12">
    <source>
        <dbReference type="ARBA" id="ARBA00023012"/>
    </source>
</evidence>
<evidence type="ECO:0000256" key="5">
    <source>
        <dbReference type="ARBA" id="ARBA00022553"/>
    </source>
</evidence>
<evidence type="ECO:0000256" key="13">
    <source>
        <dbReference type="ARBA" id="ARBA00023136"/>
    </source>
</evidence>
<dbReference type="Pfam" id="PF13426">
    <property type="entry name" value="PAS_9"/>
    <property type="match status" value="1"/>
</dbReference>
<evidence type="ECO:0000256" key="7">
    <source>
        <dbReference type="ARBA" id="ARBA00022692"/>
    </source>
</evidence>
<evidence type="ECO:0000256" key="2">
    <source>
        <dbReference type="ARBA" id="ARBA00004651"/>
    </source>
</evidence>
<organism evidence="20 21">
    <name type="scientific">Denitrobaculum tricleocarpae</name>
    <dbReference type="NCBI Taxonomy" id="2591009"/>
    <lineage>
        <taxon>Bacteria</taxon>
        <taxon>Pseudomonadati</taxon>
        <taxon>Pseudomonadota</taxon>
        <taxon>Alphaproteobacteria</taxon>
        <taxon>Rhodospirillales</taxon>
        <taxon>Rhodospirillaceae</taxon>
        <taxon>Denitrobaculum</taxon>
    </lineage>
</organism>
<evidence type="ECO:0000256" key="14">
    <source>
        <dbReference type="SAM" id="Coils"/>
    </source>
</evidence>
<evidence type="ECO:0000259" key="19">
    <source>
        <dbReference type="PROSITE" id="PS50885"/>
    </source>
</evidence>
<feature type="domain" description="Histidine kinase" evidence="16">
    <location>
        <begin position="594"/>
        <end position="815"/>
    </location>
</feature>
<dbReference type="InterPro" id="IPR004358">
    <property type="entry name" value="Sig_transdc_His_kin-like_C"/>
</dbReference>
<dbReference type="InterPro" id="IPR036890">
    <property type="entry name" value="HATPase_C_sf"/>
</dbReference>
<keyword evidence="4" id="KW-1003">Cell membrane</keyword>
<dbReference type="InterPro" id="IPR003661">
    <property type="entry name" value="HisK_dim/P_dom"/>
</dbReference>
<dbReference type="PROSITE" id="PS50112">
    <property type="entry name" value="PAS"/>
    <property type="match status" value="1"/>
</dbReference>
<evidence type="ECO:0000256" key="1">
    <source>
        <dbReference type="ARBA" id="ARBA00000085"/>
    </source>
</evidence>
<dbReference type="PRINTS" id="PR00344">
    <property type="entry name" value="BCTRLSENSOR"/>
</dbReference>
<dbReference type="InterPro" id="IPR033479">
    <property type="entry name" value="dCache_1"/>
</dbReference>
<reference evidence="20 21" key="1">
    <citation type="submission" date="2019-06" db="EMBL/GenBank/DDBJ databases">
        <title>Whole genome sequence for Rhodospirillaceae sp. R148.</title>
        <authorList>
            <person name="Wang G."/>
        </authorList>
    </citation>
    <scope>NUCLEOTIDE SEQUENCE [LARGE SCALE GENOMIC DNA]</scope>
    <source>
        <strain evidence="20 21">R148</strain>
    </source>
</reference>
<evidence type="ECO:0000313" key="21">
    <source>
        <dbReference type="Proteomes" id="UP000315252"/>
    </source>
</evidence>
<protein>
    <recommendedName>
        <fullName evidence="3">histidine kinase</fullName>
        <ecNumber evidence="3">2.7.13.3</ecNumber>
    </recommendedName>
</protein>
<dbReference type="Gene3D" id="1.10.287.130">
    <property type="match status" value="1"/>
</dbReference>
<dbReference type="InterPro" id="IPR003594">
    <property type="entry name" value="HATPase_dom"/>
</dbReference>
<dbReference type="PANTHER" id="PTHR43047">
    <property type="entry name" value="TWO-COMPONENT HISTIDINE PROTEIN KINASE"/>
    <property type="match status" value="1"/>
</dbReference>
<dbReference type="SMART" id="SM00304">
    <property type="entry name" value="HAMP"/>
    <property type="match status" value="1"/>
</dbReference>
<evidence type="ECO:0000313" key="20">
    <source>
        <dbReference type="EMBL" id="TQV78354.1"/>
    </source>
</evidence>
<dbReference type="RefSeq" id="WP_142897688.1">
    <property type="nucleotide sequence ID" value="NZ_ML660057.1"/>
</dbReference>
<evidence type="ECO:0000256" key="6">
    <source>
        <dbReference type="ARBA" id="ARBA00022679"/>
    </source>
</evidence>
<dbReference type="OrthoDB" id="9795133at2"/>
<dbReference type="Gene3D" id="3.30.450.20">
    <property type="entry name" value="PAS domain"/>
    <property type="match status" value="3"/>
</dbReference>
<dbReference type="Proteomes" id="UP000315252">
    <property type="component" value="Unassembled WGS sequence"/>
</dbReference>
<feature type="domain" description="HAMP" evidence="19">
    <location>
        <begin position="365"/>
        <end position="418"/>
    </location>
</feature>
<evidence type="ECO:0000259" key="18">
    <source>
        <dbReference type="PROSITE" id="PS50113"/>
    </source>
</evidence>
<gene>
    <name evidence="20" type="ORF">FKG95_17455</name>
</gene>
<comment type="caution">
    <text evidence="20">The sequence shown here is derived from an EMBL/GenBank/DDBJ whole genome shotgun (WGS) entry which is preliminary data.</text>
</comment>
<evidence type="ECO:0000256" key="8">
    <source>
        <dbReference type="ARBA" id="ARBA00022741"/>
    </source>
</evidence>
<keyword evidence="12" id="KW-0902">Two-component regulatory system</keyword>
<dbReference type="SMART" id="SM00091">
    <property type="entry name" value="PAS"/>
    <property type="match status" value="1"/>
</dbReference>
<accession>A0A545TMC2</accession>
<keyword evidence="8" id="KW-0547">Nucleotide-binding</keyword>
<dbReference type="InterPro" id="IPR005467">
    <property type="entry name" value="His_kinase_dom"/>
</dbReference>
<feature type="coiled-coil region" evidence="14">
    <location>
        <begin position="535"/>
        <end position="587"/>
    </location>
</feature>
<evidence type="ECO:0000256" key="9">
    <source>
        <dbReference type="ARBA" id="ARBA00022777"/>
    </source>
</evidence>
<dbReference type="InterPro" id="IPR000700">
    <property type="entry name" value="PAS-assoc_C"/>
</dbReference>
<dbReference type="Pfam" id="PF00512">
    <property type="entry name" value="HisKA"/>
    <property type="match status" value="1"/>
</dbReference>
<sequence length="833" mass="92317">MKPSIRSILVMGIIGLQFVTVSAILFSSYVTTEAVLLGHARQIMENVASDTIDRSEDFLSPAQTAADLTQRLADHNVLSSDNPKSMERYFFEQLRLYPQFAGIYFGSTDGSFFYVKRDDEFAQGGYRTKIITRDGEDRTVELLWRDSEYVETGRNRDLEDTFDPRTRPWFKKALATRDLVWTNPYIFFTSRQPGITTAAPVLDSEGTIKGVVGVDIEITEISTFLARLKIGNSGSAFILNENSDVIAFPDADKIKKPISDSSEGLRFTRIEELDDELSRAAYESLQRSGNVSDLQSQQFTTYDVGEETYHAVFAPFKNSNWPWIIAIHVPENDFLGEIKDNQIFNVYLAMAIAVIACLVGFMLWRSIARPIAALRTNALAITSGDLDSTSAVRSRYAEIQETAEAFSHMVAALKQHEIENSALTEGLRTFSRAVEQSPTAIIITTDNGNIEYINPSFTSLTGYTIGEVSGLLPRELVGQETLSAECKDLLSVVTSGRIWRGELRLKTKANQEIWCAMTVSPVRNAEGGKGHFIAIAEDITERKQAQEALKSARDELEIRVEERTRELREEIADRKRAEERAETANRVKSRFLANMSHELRTPLNAIIGFSDVIRRELFGPMSSPKYMDYACNIHESGTHLLQLINDTLDLSAIEAGKLALHEERVDLADVSAAASRLITPRAESGKVNMESVIDPGLPYLFADELRVKQILINLLSNAVKFTPEGGSVTLAITYDETNGFTIKIKDTGIGMDKAGITISMEVFGHVTNAFSKGHEGTGLGLPLTQKLVQAHDGTLDIASALGVGTTVTIHFPSERAVARFNKTLEPETQVSAD</sequence>
<dbReference type="SMART" id="SM00086">
    <property type="entry name" value="PAC"/>
    <property type="match status" value="2"/>
</dbReference>
<proteinExistence type="predicted"/>
<dbReference type="InterPro" id="IPR001610">
    <property type="entry name" value="PAC"/>
</dbReference>